<comment type="caution">
    <text evidence="1">The sequence shown here is derived from an EMBL/GenBank/DDBJ whole genome shotgun (WGS) entry which is preliminary data.</text>
</comment>
<dbReference type="AlphaFoldDB" id="A0A229NVB7"/>
<dbReference type="OrthoDB" id="2676652at2"/>
<dbReference type="SUPFAM" id="SSF52540">
    <property type="entry name" value="P-loop containing nucleoside triphosphate hydrolases"/>
    <property type="match status" value="1"/>
</dbReference>
<gene>
    <name evidence="1" type="ORF">CGZ75_22435</name>
</gene>
<dbReference type="PROSITE" id="PS51257">
    <property type="entry name" value="PROKAR_LIPOPROTEIN"/>
    <property type="match status" value="1"/>
</dbReference>
<dbReference type="Proteomes" id="UP000215145">
    <property type="component" value="Unassembled WGS sequence"/>
</dbReference>
<reference evidence="1 2" key="1">
    <citation type="submission" date="2017-07" db="EMBL/GenBank/DDBJ databases">
        <title>Paenibacillus herberti R33 genome sequencing and assembly.</title>
        <authorList>
            <person name="Su W."/>
        </authorList>
    </citation>
    <scope>NUCLEOTIDE SEQUENCE [LARGE SCALE GENOMIC DNA]</scope>
    <source>
        <strain evidence="1 2">R33</strain>
    </source>
</reference>
<dbReference type="InterPro" id="IPR027417">
    <property type="entry name" value="P-loop_NTPase"/>
</dbReference>
<organism evidence="1 2">
    <name type="scientific">Paenibacillus herberti</name>
    <dbReference type="NCBI Taxonomy" id="1619309"/>
    <lineage>
        <taxon>Bacteria</taxon>
        <taxon>Bacillati</taxon>
        <taxon>Bacillota</taxon>
        <taxon>Bacilli</taxon>
        <taxon>Bacillales</taxon>
        <taxon>Paenibacillaceae</taxon>
        <taxon>Paenibacillus</taxon>
    </lineage>
</organism>
<evidence type="ECO:0000313" key="1">
    <source>
        <dbReference type="EMBL" id="OXM13774.1"/>
    </source>
</evidence>
<evidence type="ECO:0000313" key="2">
    <source>
        <dbReference type="Proteomes" id="UP000215145"/>
    </source>
</evidence>
<sequence length="278" mass="31097">MRAPLLAFVGTTPNIGTTAAAFAAACRLAERTGKDVGFLCMNLKSAKIHRYLGQDLPAATLDSLRPELTSASLAPQQLRRACLTIPDEPHVHVLAGNLMRDQAEYYTQEETEHLLETARQSFDLVVADAGSYWDNAATICAMRAADSRVLCTTGALSHFQEDGNRWIRQVSPLFGIQPEEYELLTIQSPWTNGGYRMKEIEKETNLSAIGEFRTNEAFYQSLDRGQYHHWLKQDASGRIAMDMVSGKLAERNGVRCRPAKEAQPWYRKLRAHRGELGL</sequence>
<dbReference type="RefSeq" id="WP_089526475.1">
    <property type="nucleotide sequence ID" value="NZ_NMUQ01000003.1"/>
</dbReference>
<dbReference type="EMBL" id="NMUQ01000003">
    <property type="protein sequence ID" value="OXM13774.1"/>
    <property type="molecule type" value="Genomic_DNA"/>
</dbReference>
<accession>A0A229NVB7</accession>
<keyword evidence="2" id="KW-1185">Reference proteome</keyword>
<protein>
    <submittedName>
        <fullName evidence="1">Uncharacterized protein</fullName>
    </submittedName>
</protein>
<dbReference type="Gene3D" id="3.40.50.300">
    <property type="entry name" value="P-loop containing nucleotide triphosphate hydrolases"/>
    <property type="match status" value="1"/>
</dbReference>
<proteinExistence type="predicted"/>
<name>A0A229NVB7_9BACL</name>